<gene>
    <name evidence="7" type="primary">mltG</name>
    <name evidence="8" type="ORF">HMPREF1015_00366</name>
</gene>
<comment type="subcellular location">
    <subcellularLocation>
        <location evidence="7">Cell membrane</location>
        <topology evidence="7">Single-pass membrane protein</topology>
    </subcellularLocation>
</comment>
<dbReference type="PANTHER" id="PTHR30518">
    <property type="entry name" value="ENDOLYTIC MUREIN TRANSGLYCOSYLASE"/>
    <property type="match status" value="1"/>
</dbReference>
<dbReference type="AlphaFoldDB" id="G9QPZ9"/>
<evidence type="ECO:0000256" key="5">
    <source>
        <dbReference type="ARBA" id="ARBA00023239"/>
    </source>
</evidence>
<accession>G9QPZ9</accession>
<dbReference type="GO" id="GO:0009252">
    <property type="term" value="P:peptidoglycan biosynthetic process"/>
    <property type="evidence" value="ECO:0007669"/>
    <property type="project" value="UniProtKB-UniRule"/>
</dbReference>
<keyword evidence="2 7" id="KW-0812">Transmembrane</keyword>
<evidence type="ECO:0000256" key="1">
    <source>
        <dbReference type="ARBA" id="ARBA00022475"/>
    </source>
</evidence>
<keyword evidence="1 7" id="KW-1003">Cell membrane</keyword>
<dbReference type="GO" id="GO:0005886">
    <property type="term" value="C:plasma membrane"/>
    <property type="evidence" value="ECO:0007669"/>
    <property type="project" value="UniProtKB-SubCell"/>
</dbReference>
<dbReference type="PATRIC" id="fig|665952.3.peg.3271"/>
<feature type="site" description="Important for catalytic activity" evidence="7">
    <location>
        <position position="248"/>
    </location>
</feature>
<keyword evidence="4 7" id="KW-0472">Membrane</keyword>
<comment type="similarity">
    <text evidence="7">Belongs to the transglycosylase MltG family.</text>
</comment>
<dbReference type="EC" id="4.2.2.29" evidence="7"/>
<reference evidence="8 9" key="1">
    <citation type="submission" date="2011-09" db="EMBL/GenBank/DDBJ databases">
        <title>The Genome Sequence of Bacillus smithii 7_3_47FAA.</title>
        <authorList>
            <consortium name="The Broad Institute Genome Sequencing Platform"/>
            <person name="Earl A."/>
            <person name="Ward D."/>
            <person name="Feldgarden M."/>
            <person name="Gevers D."/>
            <person name="Daigneault M."/>
            <person name="Strauss J."/>
            <person name="Allen-Vercoe E."/>
            <person name="Young S.K."/>
            <person name="Zeng Q."/>
            <person name="Gargeya S."/>
            <person name="Fitzgerald M."/>
            <person name="Haas B."/>
            <person name="Abouelleil A."/>
            <person name="Alvarado L."/>
            <person name="Arachchi H.M."/>
            <person name="Berlin A."/>
            <person name="Brown A."/>
            <person name="Chapman S.B."/>
            <person name="Chen Z."/>
            <person name="Dunbar C."/>
            <person name="Freedman E."/>
            <person name="Gearin G."/>
            <person name="Goldberg J."/>
            <person name="Griggs A."/>
            <person name="Gujja S."/>
            <person name="Heiman D."/>
            <person name="Howarth C."/>
            <person name="Larson L."/>
            <person name="Lui A."/>
            <person name="MacDonald P.J.P."/>
            <person name="Montmayeur A."/>
            <person name="Murphy C."/>
            <person name="Neiman D."/>
            <person name="Pearson M."/>
            <person name="Priest M."/>
            <person name="Roberts A."/>
            <person name="Saif S."/>
            <person name="Shea T."/>
            <person name="Shenoy N."/>
            <person name="Sisk P."/>
            <person name="Stolte C."/>
            <person name="Sykes S."/>
            <person name="Wortman J."/>
            <person name="Nusbaum C."/>
            <person name="Birren B."/>
        </authorList>
    </citation>
    <scope>NUCLEOTIDE SEQUENCE [LARGE SCALE GENOMIC DNA]</scope>
    <source>
        <strain evidence="8 9">7_3_47FAA</strain>
    </source>
</reference>
<dbReference type="Gene3D" id="3.30.160.60">
    <property type="entry name" value="Classic Zinc Finger"/>
    <property type="match status" value="1"/>
</dbReference>
<dbReference type="Proteomes" id="UP000011747">
    <property type="component" value="Unassembled WGS sequence"/>
</dbReference>
<evidence type="ECO:0000256" key="6">
    <source>
        <dbReference type="ARBA" id="ARBA00023316"/>
    </source>
</evidence>
<evidence type="ECO:0000256" key="4">
    <source>
        <dbReference type="ARBA" id="ARBA00023136"/>
    </source>
</evidence>
<organism evidence="8 9">
    <name type="scientific">Bacillus smithii 7_3_47FAA</name>
    <dbReference type="NCBI Taxonomy" id="665952"/>
    <lineage>
        <taxon>Bacteria</taxon>
        <taxon>Bacillati</taxon>
        <taxon>Bacillota</taxon>
        <taxon>Bacilli</taxon>
        <taxon>Bacillales</taxon>
        <taxon>Bacillaceae</taxon>
        <taxon>Bacillus</taxon>
    </lineage>
</organism>
<keyword evidence="5 7" id="KW-0456">Lyase</keyword>
<comment type="function">
    <text evidence="7">Functions as a peptidoglycan terminase that cleaves nascent peptidoglycan strands endolytically to terminate their elongation.</text>
</comment>
<evidence type="ECO:0000313" key="8">
    <source>
        <dbReference type="EMBL" id="EHL73313.1"/>
    </source>
</evidence>
<dbReference type="Pfam" id="PF02618">
    <property type="entry name" value="YceG"/>
    <property type="match status" value="1"/>
</dbReference>
<evidence type="ECO:0000256" key="2">
    <source>
        <dbReference type="ARBA" id="ARBA00022692"/>
    </source>
</evidence>
<feature type="transmembrane region" description="Helical" evidence="7">
    <location>
        <begin position="20"/>
        <end position="40"/>
    </location>
</feature>
<keyword evidence="6 7" id="KW-0961">Cell wall biogenesis/degradation</keyword>
<comment type="caution">
    <text evidence="8">The sequence shown here is derived from an EMBL/GenBank/DDBJ whole genome shotgun (WGS) entry which is preliminary data.</text>
</comment>
<dbReference type="NCBIfam" id="TIGR00247">
    <property type="entry name" value="endolytic transglycosylase MltG"/>
    <property type="match status" value="1"/>
</dbReference>
<keyword evidence="9" id="KW-1185">Reference proteome</keyword>
<dbReference type="RefSeq" id="WP_003355455.1">
    <property type="nucleotide sequence ID" value="NZ_JH414764.1"/>
</dbReference>
<dbReference type="Gene3D" id="3.30.1490.480">
    <property type="entry name" value="Endolytic murein transglycosylase"/>
    <property type="match status" value="1"/>
</dbReference>
<evidence type="ECO:0000256" key="3">
    <source>
        <dbReference type="ARBA" id="ARBA00022989"/>
    </source>
</evidence>
<protein>
    <recommendedName>
        <fullName evidence="7">Endolytic murein transglycosylase</fullName>
        <ecNumber evidence="7">4.2.2.29</ecNumber>
    </recommendedName>
    <alternativeName>
        <fullName evidence="7">Peptidoglycan lytic transglycosylase</fullName>
    </alternativeName>
    <alternativeName>
        <fullName evidence="7">Peptidoglycan polymerization terminase</fullName>
    </alternativeName>
</protein>
<comment type="catalytic activity">
    <reaction evidence="7">
        <text>a peptidoglycan chain = a peptidoglycan chain with N-acetyl-1,6-anhydromuramyl-[peptide] at the reducing end + a peptidoglycan chain with N-acetylglucosamine at the non-reducing end.</text>
        <dbReference type="EC" id="4.2.2.29"/>
    </reaction>
</comment>
<evidence type="ECO:0000256" key="7">
    <source>
        <dbReference type="HAMAP-Rule" id="MF_02065"/>
    </source>
</evidence>
<dbReference type="CDD" id="cd08010">
    <property type="entry name" value="MltG_like"/>
    <property type="match status" value="1"/>
</dbReference>
<dbReference type="PANTHER" id="PTHR30518:SF2">
    <property type="entry name" value="ENDOLYTIC MUREIN TRANSGLYCOSYLASE"/>
    <property type="match status" value="1"/>
</dbReference>
<dbReference type="GO" id="GO:0008932">
    <property type="term" value="F:lytic endotransglycosylase activity"/>
    <property type="evidence" value="ECO:0007669"/>
    <property type="project" value="UniProtKB-UniRule"/>
</dbReference>
<evidence type="ECO:0000313" key="9">
    <source>
        <dbReference type="Proteomes" id="UP000011747"/>
    </source>
</evidence>
<name>G9QPZ9_9BACI</name>
<sequence>MSKFHWDLTDYRRKKRKRNFFLSLFAVIVALAAVVFFYIYQSLQPVDKGNRTPVKVTIPQGSSAAKIGEILEKKGIIRNQQAFKYYIQWKGKTGFQAGTYYFAPSMSLDDIIRDLQKGNSYEFAKIVFTIPEGRQLREIAKTISKHSPYDYNTVWNRLNDRAFIQQLIKKYPDLLTKEILNPKVKYPLEGYLYPAVYAYYDPKTPLDTIIEDMIAKTDRVLSQYQKAMKVKHLTPHQLLTMASLIEEEATKKADRRKISSVFYNRLAKKMPLQTDPTVLYALNKHKSRVVYKDLKVNSPYNTYKYKGLPPGPISNSGISSLEAALNPEQTDYLYFLATPSGDVYYAKTLEEHNRLKQKFITNYYDAEKK</sequence>
<keyword evidence="3 7" id="KW-1133">Transmembrane helix</keyword>
<dbReference type="HAMAP" id="MF_02065">
    <property type="entry name" value="MltG"/>
    <property type="match status" value="1"/>
</dbReference>
<dbReference type="HOGENOM" id="CLU_025574_2_3_9"/>
<dbReference type="InterPro" id="IPR003770">
    <property type="entry name" value="MLTG-like"/>
</dbReference>
<dbReference type="EMBL" id="ACWF01000158">
    <property type="protein sequence ID" value="EHL73313.1"/>
    <property type="molecule type" value="Genomic_DNA"/>
</dbReference>
<proteinExistence type="inferred from homology"/>
<dbReference type="GO" id="GO:0071555">
    <property type="term" value="P:cell wall organization"/>
    <property type="evidence" value="ECO:0007669"/>
    <property type="project" value="UniProtKB-KW"/>
</dbReference>